<dbReference type="WBParaSite" id="PSU_v2.g2083.t1">
    <property type="protein sequence ID" value="PSU_v2.g2083.t1"/>
    <property type="gene ID" value="PSU_v2.g2083"/>
</dbReference>
<name>A0A914YTQ5_9BILA</name>
<organism evidence="1 2">
    <name type="scientific">Panagrolaimus superbus</name>
    <dbReference type="NCBI Taxonomy" id="310955"/>
    <lineage>
        <taxon>Eukaryota</taxon>
        <taxon>Metazoa</taxon>
        <taxon>Ecdysozoa</taxon>
        <taxon>Nematoda</taxon>
        <taxon>Chromadorea</taxon>
        <taxon>Rhabditida</taxon>
        <taxon>Tylenchina</taxon>
        <taxon>Panagrolaimomorpha</taxon>
        <taxon>Panagrolaimoidea</taxon>
        <taxon>Panagrolaimidae</taxon>
        <taxon>Panagrolaimus</taxon>
    </lineage>
</organism>
<accession>A0A914YTQ5</accession>
<dbReference type="Proteomes" id="UP000887577">
    <property type="component" value="Unplaced"/>
</dbReference>
<reference evidence="2" key="1">
    <citation type="submission" date="2022-11" db="UniProtKB">
        <authorList>
            <consortium name="WormBaseParasite"/>
        </authorList>
    </citation>
    <scope>IDENTIFICATION</scope>
</reference>
<evidence type="ECO:0000313" key="2">
    <source>
        <dbReference type="WBParaSite" id="PSU_v2.g2083.t1"/>
    </source>
</evidence>
<sequence>MQLYRQNFTLDEYEFLTSSSSFQKLTQSSVSIKYPDGSLISADKVFKNLTKTHVTEFVMWFHDESPVFLPATVKTLCQYLAQCGNLGIFYLYRLPETFDVRQISDFLKLPSNIDIVLHFEASISDECKEILSKFIKEIIENPPQNIPLIQYNEQDLDDLITLMALKRERRRS</sequence>
<proteinExistence type="predicted"/>
<keyword evidence="1" id="KW-1185">Reference proteome</keyword>
<protein>
    <submittedName>
        <fullName evidence="2">Uncharacterized protein</fullName>
    </submittedName>
</protein>
<evidence type="ECO:0000313" key="1">
    <source>
        <dbReference type="Proteomes" id="UP000887577"/>
    </source>
</evidence>
<dbReference type="AlphaFoldDB" id="A0A914YTQ5"/>